<dbReference type="AlphaFoldDB" id="A0A9K3NDT6"/>
<feature type="compositionally biased region" description="Polar residues" evidence="2">
    <location>
        <begin position="207"/>
        <end position="222"/>
    </location>
</feature>
<keyword evidence="4" id="KW-1185">Reference proteome</keyword>
<comment type="caution">
    <text evidence="3">The sequence shown here is derived from an EMBL/GenBank/DDBJ whole genome shotgun (WGS) entry which is preliminary data.</text>
</comment>
<feature type="compositionally biased region" description="Acidic residues" evidence="2">
    <location>
        <begin position="617"/>
        <end position="636"/>
    </location>
</feature>
<organism evidence="3 4">
    <name type="scientific">Helianthus annuus</name>
    <name type="common">Common sunflower</name>
    <dbReference type="NCBI Taxonomy" id="4232"/>
    <lineage>
        <taxon>Eukaryota</taxon>
        <taxon>Viridiplantae</taxon>
        <taxon>Streptophyta</taxon>
        <taxon>Embryophyta</taxon>
        <taxon>Tracheophyta</taxon>
        <taxon>Spermatophyta</taxon>
        <taxon>Magnoliopsida</taxon>
        <taxon>eudicotyledons</taxon>
        <taxon>Gunneridae</taxon>
        <taxon>Pentapetalae</taxon>
        <taxon>asterids</taxon>
        <taxon>campanulids</taxon>
        <taxon>Asterales</taxon>
        <taxon>Asteraceae</taxon>
        <taxon>Asteroideae</taxon>
        <taxon>Heliantheae alliance</taxon>
        <taxon>Heliantheae</taxon>
        <taxon>Helianthus</taxon>
    </lineage>
</organism>
<feature type="compositionally biased region" description="Basic residues" evidence="2">
    <location>
        <begin position="319"/>
        <end position="341"/>
    </location>
</feature>
<feature type="compositionally biased region" description="Basic and acidic residues" evidence="2">
    <location>
        <begin position="272"/>
        <end position="288"/>
    </location>
</feature>
<feature type="compositionally biased region" description="Acidic residues" evidence="2">
    <location>
        <begin position="643"/>
        <end position="654"/>
    </location>
</feature>
<feature type="region of interest" description="Disordered" evidence="2">
    <location>
        <begin position="194"/>
        <end position="425"/>
    </location>
</feature>
<evidence type="ECO:0000256" key="1">
    <source>
        <dbReference type="SAM" id="Coils"/>
    </source>
</evidence>
<dbReference type="Gramene" id="mRNA:HanXRQr2_Chr08g0352091">
    <property type="protein sequence ID" value="mRNA:HanXRQr2_Chr08g0352091"/>
    <property type="gene ID" value="HanXRQr2_Chr08g0352091"/>
</dbReference>
<feature type="compositionally biased region" description="Low complexity" evidence="2">
    <location>
        <begin position="392"/>
        <end position="415"/>
    </location>
</feature>
<evidence type="ECO:0000313" key="4">
    <source>
        <dbReference type="Proteomes" id="UP000215914"/>
    </source>
</evidence>
<evidence type="ECO:0000313" key="3">
    <source>
        <dbReference type="EMBL" id="KAF5796491.1"/>
    </source>
</evidence>
<evidence type="ECO:0000256" key="2">
    <source>
        <dbReference type="SAM" id="MobiDB-lite"/>
    </source>
</evidence>
<gene>
    <name evidence="3" type="ORF">HanXRQr2_Chr08g0352091</name>
</gene>
<reference evidence="3" key="2">
    <citation type="submission" date="2020-06" db="EMBL/GenBank/DDBJ databases">
        <title>Helianthus annuus Genome sequencing and assembly Release 2.</title>
        <authorList>
            <person name="Gouzy J."/>
            <person name="Langlade N."/>
            <person name="Munos S."/>
        </authorList>
    </citation>
    <scope>NUCLEOTIDE SEQUENCE</scope>
    <source>
        <tissue evidence="3">Leaves</tissue>
    </source>
</reference>
<name>A0A9K3NDT6_HELAN</name>
<feature type="region of interest" description="Disordered" evidence="2">
    <location>
        <begin position="587"/>
        <end position="670"/>
    </location>
</feature>
<dbReference type="EMBL" id="MNCJ02000323">
    <property type="protein sequence ID" value="KAF5796491.1"/>
    <property type="molecule type" value="Genomic_DNA"/>
</dbReference>
<keyword evidence="1" id="KW-0175">Coiled coil</keyword>
<proteinExistence type="predicted"/>
<sequence length="901" mass="105137">MVKGCMLRMGYNGPLNKANYLKFCFMKPYKFFIHSVIHALSHRKGGYDVMKDYQMCMVTALVLNKKYNFSRIVFHYMKDNIASSSRSWVYPRFVHMMLDHAYPNLKKDEQNDLMLLHHMDNETLIRLSKYTKNWPEPKKTEFFGFIKDEKYEDPDPVNHLKWRNDAEMKEKSAIDELTKLEDFCETRNDWYTKEEKEKKKKGGGKRTPTSKVQAEEGSSSQPQKKRKKKAVETLLVDEPEVDETEANKTAGKKVVDDEKKSSSGAEEDIDAETERWIRENYDPKDREKQKKRKRSSDDDDETYVPPEDVQVEKTPSSGGRKKSTSRKRVTTPAARKLKFKLKLNPPPEPQNKPPSPPQNQPKSPPPQQPSPDPLQLPQSPPQHRISSPIHEQPQITSPHIQQTPPTTQPLVHTTPGSSGFENFPHIPESTVLEKLDDFSFVNDDLVKELQKKVNEVLNEKKKLEERVKSVESENSSLLKKIEVDHADIDILKVRIAELEEEKSRRDEQNEYFKLKNKDLEAKNAKKEHEEYLLKKVLEDLIGKPIEQKFEEIELAEVRARREAEMEAGMKDKGKGVPVEEDVQVTEREIVLTEPTKVPESSILDPCPITSVSGEIKDNDEDDEEDEDDNLKDDADEVYSVHSDDDDDDRNDDADQGNSGIKVTEASQEENIDEYLQDDANEEPENAGGKGEYDDVEKVDEIVDQGTGLILRLKHDVEEGEIWHTYTITEIIKMMHVEEDEFNFDFEKELNEFNINHQPEYQYKYVEEADNYDKVEVEDWSDDDQSENVNVDTSSFPTLPEFFSQANEDELRRKVVESVKSKSKSFSEMPKEEQREERKKWFRKDTERKYKRPLQYYRRDRDVSLGDIISWGYLPQVNAYAIRREFGVQYFQYIQDIMFLPW</sequence>
<feature type="coiled-coil region" evidence="1">
    <location>
        <begin position="442"/>
        <end position="534"/>
    </location>
</feature>
<dbReference type="Proteomes" id="UP000215914">
    <property type="component" value="Unassembled WGS sequence"/>
</dbReference>
<accession>A0A9K3NDT6</accession>
<feature type="compositionally biased region" description="Acidic residues" evidence="2">
    <location>
        <begin position="235"/>
        <end position="244"/>
    </location>
</feature>
<feature type="compositionally biased region" description="Pro residues" evidence="2">
    <location>
        <begin position="344"/>
        <end position="380"/>
    </location>
</feature>
<reference evidence="3" key="1">
    <citation type="journal article" date="2017" name="Nature">
        <title>The sunflower genome provides insights into oil metabolism, flowering and Asterid evolution.</title>
        <authorList>
            <person name="Badouin H."/>
            <person name="Gouzy J."/>
            <person name="Grassa C.J."/>
            <person name="Murat F."/>
            <person name="Staton S.E."/>
            <person name="Cottret L."/>
            <person name="Lelandais-Briere C."/>
            <person name="Owens G.L."/>
            <person name="Carrere S."/>
            <person name="Mayjonade B."/>
            <person name="Legrand L."/>
            <person name="Gill N."/>
            <person name="Kane N.C."/>
            <person name="Bowers J.E."/>
            <person name="Hubner S."/>
            <person name="Bellec A."/>
            <person name="Berard A."/>
            <person name="Berges H."/>
            <person name="Blanchet N."/>
            <person name="Boniface M.C."/>
            <person name="Brunel D."/>
            <person name="Catrice O."/>
            <person name="Chaidir N."/>
            <person name="Claudel C."/>
            <person name="Donnadieu C."/>
            <person name="Faraut T."/>
            <person name="Fievet G."/>
            <person name="Helmstetter N."/>
            <person name="King M."/>
            <person name="Knapp S.J."/>
            <person name="Lai Z."/>
            <person name="Le Paslier M.C."/>
            <person name="Lippi Y."/>
            <person name="Lorenzon L."/>
            <person name="Mandel J.R."/>
            <person name="Marage G."/>
            <person name="Marchand G."/>
            <person name="Marquand E."/>
            <person name="Bret-Mestries E."/>
            <person name="Morien E."/>
            <person name="Nambeesan S."/>
            <person name="Nguyen T."/>
            <person name="Pegot-Espagnet P."/>
            <person name="Pouilly N."/>
            <person name="Raftis F."/>
            <person name="Sallet E."/>
            <person name="Schiex T."/>
            <person name="Thomas J."/>
            <person name="Vandecasteele C."/>
            <person name="Vares D."/>
            <person name="Vear F."/>
            <person name="Vautrin S."/>
            <person name="Crespi M."/>
            <person name="Mangin B."/>
            <person name="Burke J.M."/>
            <person name="Salse J."/>
            <person name="Munos S."/>
            <person name="Vincourt P."/>
            <person name="Rieseberg L.H."/>
            <person name="Langlade N.B."/>
        </authorList>
    </citation>
    <scope>NUCLEOTIDE SEQUENCE</scope>
    <source>
        <tissue evidence="3">Leaves</tissue>
    </source>
</reference>
<protein>
    <submittedName>
        <fullName evidence="3">Uncharacterized protein</fullName>
    </submittedName>
</protein>